<accession>A0A399E138</accession>
<dbReference type="SUPFAM" id="SSF82784">
    <property type="entry name" value="OsmC-like"/>
    <property type="match status" value="1"/>
</dbReference>
<keyword evidence="1" id="KW-0560">Oxidoreductase</keyword>
<dbReference type="InterPro" id="IPR015946">
    <property type="entry name" value="KH_dom-like_a/b"/>
</dbReference>
<dbReference type="InterPro" id="IPR052707">
    <property type="entry name" value="OsmC_Ohr_Peroxiredoxin"/>
</dbReference>
<dbReference type="EC" id="1.11.1.15" evidence="1"/>
<sequence length="140" mass="14919">MPVRSASAVWKGTLKEGEGHLKLESGVYEGPYTWASRFAEASGTNPEELIGAAHAGCFAMFLSALLTNNNTPPEELRATARVHLGEGPTISKIELHLEGRVPGLSPEKFQELAQEAKAKCPISKALAAVPEISLEARLLG</sequence>
<proteinExistence type="predicted"/>
<dbReference type="NCBIfam" id="TIGR03562">
    <property type="entry name" value="osmo_induc_OsmC"/>
    <property type="match status" value="1"/>
</dbReference>
<evidence type="ECO:0000313" key="1">
    <source>
        <dbReference type="EMBL" id="RIH77438.1"/>
    </source>
</evidence>
<evidence type="ECO:0000313" key="2">
    <source>
        <dbReference type="Proteomes" id="UP000266089"/>
    </source>
</evidence>
<gene>
    <name evidence="1" type="primary">osmC</name>
    <name evidence="1" type="ORF">Mcate_01296</name>
</gene>
<dbReference type="PANTHER" id="PTHR42830:SF1">
    <property type="entry name" value="OSMOTICALLY INDUCIBLE FAMILY PROTEIN"/>
    <property type="match status" value="1"/>
</dbReference>
<dbReference type="Gene3D" id="3.30.300.20">
    <property type="match status" value="1"/>
</dbReference>
<dbReference type="InterPro" id="IPR036102">
    <property type="entry name" value="OsmC/Ohrsf"/>
</dbReference>
<dbReference type="InterPro" id="IPR003718">
    <property type="entry name" value="OsmC/Ohr_fam"/>
</dbReference>
<organism evidence="1 2">
    <name type="scientific">Meiothermus taiwanensis</name>
    <dbReference type="NCBI Taxonomy" id="172827"/>
    <lineage>
        <taxon>Bacteria</taxon>
        <taxon>Thermotogati</taxon>
        <taxon>Deinococcota</taxon>
        <taxon>Deinococci</taxon>
        <taxon>Thermales</taxon>
        <taxon>Thermaceae</taxon>
        <taxon>Meiothermus</taxon>
    </lineage>
</organism>
<dbReference type="InterPro" id="IPR019904">
    <property type="entry name" value="Peroxiredoxin_OsmC"/>
</dbReference>
<dbReference type="OrthoDB" id="9807532at2"/>
<dbReference type="GO" id="GO:0004601">
    <property type="term" value="F:peroxidase activity"/>
    <property type="evidence" value="ECO:0007669"/>
    <property type="project" value="UniProtKB-KW"/>
</dbReference>
<name>A0A399E138_9DEIN</name>
<dbReference type="AlphaFoldDB" id="A0A399E138"/>
<dbReference type="PANTHER" id="PTHR42830">
    <property type="entry name" value="OSMOTICALLY INDUCIBLE FAMILY PROTEIN"/>
    <property type="match status" value="1"/>
</dbReference>
<protein>
    <submittedName>
        <fullName evidence="1">Peroxiredoxin OsmC</fullName>
        <ecNumber evidence="1">1.11.1.15</ecNumber>
    </submittedName>
</protein>
<keyword evidence="1" id="KW-0575">Peroxidase</keyword>
<dbReference type="GO" id="GO:0006979">
    <property type="term" value="P:response to oxidative stress"/>
    <property type="evidence" value="ECO:0007669"/>
    <property type="project" value="InterPro"/>
</dbReference>
<dbReference type="Pfam" id="PF02566">
    <property type="entry name" value="OsmC"/>
    <property type="match status" value="1"/>
</dbReference>
<dbReference type="EMBL" id="QWKX01000026">
    <property type="protein sequence ID" value="RIH77438.1"/>
    <property type="molecule type" value="Genomic_DNA"/>
</dbReference>
<reference evidence="1 2" key="1">
    <citation type="submission" date="2018-08" db="EMBL/GenBank/DDBJ databases">
        <title>Meiothermus cateniformans JCM 15151 genome sequencing project.</title>
        <authorList>
            <person name="Da Costa M.S."/>
            <person name="Albuquerque L."/>
            <person name="Raposo P."/>
            <person name="Froufe H.J.C."/>
            <person name="Barroso C.S."/>
            <person name="Egas C."/>
        </authorList>
    </citation>
    <scope>NUCLEOTIDE SEQUENCE [LARGE SCALE GENOMIC DNA]</scope>
    <source>
        <strain evidence="1 2">JCM 15151</strain>
    </source>
</reference>
<comment type="caution">
    <text evidence="1">The sequence shown here is derived from an EMBL/GenBank/DDBJ whole genome shotgun (WGS) entry which is preliminary data.</text>
</comment>
<dbReference type="Proteomes" id="UP000266089">
    <property type="component" value="Unassembled WGS sequence"/>
</dbReference>
<dbReference type="RefSeq" id="WP_119361624.1">
    <property type="nucleotide sequence ID" value="NZ_JBHSXZ010000036.1"/>
</dbReference>